<evidence type="ECO:0008006" key="4">
    <source>
        <dbReference type="Google" id="ProtNLM"/>
    </source>
</evidence>
<keyword evidence="3" id="KW-1185">Reference proteome</keyword>
<dbReference type="Proteomes" id="UP000026960">
    <property type="component" value="Chromosome 6"/>
</dbReference>
<evidence type="ECO:0000313" key="3">
    <source>
        <dbReference type="Proteomes" id="UP000026960"/>
    </source>
</evidence>
<name>A0A0D3GDG4_9ORYZ</name>
<feature type="signal peptide" evidence="1">
    <location>
        <begin position="1"/>
        <end position="32"/>
    </location>
</feature>
<dbReference type="PaxDb" id="65489-OBART06G05110.1"/>
<dbReference type="EnsemblPlants" id="OBART06G05110.1">
    <property type="protein sequence ID" value="OBART06G05110.1"/>
    <property type="gene ID" value="OBART06G05110"/>
</dbReference>
<sequence>MRSSPPTACDCRVAPWWLPLVIVVVQLSPSVRLPARWPHPSRLPIVALVERLPSASPSALDGCLHPRLNDVSLFWAINT</sequence>
<feature type="chain" id="PRO_5046606938" description="Secreted protein" evidence="1">
    <location>
        <begin position="33"/>
        <end position="79"/>
    </location>
</feature>
<dbReference type="HOGENOM" id="CLU_2609821_0_0_1"/>
<reference evidence="2" key="1">
    <citation type="journal article" date="2009" name="Rice">
        <title>De Novo Next Generation Sequencing of Plant Genomes.</title>
        <authorList>
            <person name="Rounsley S."/>
            <person name="Marri P.R."/>
            <person name="Yu Y."/>
            <person name="He R."/>
            <person name="Sisneros N."/>
            <person name="Goicoechea J.L."/>
            <person name="Lee S.J."/>
            <person name="Angelova A."/>
            <person name="Kudrna D."/>
            <person name="Luo M."/>
            <person name="Affourtit J."/>
            <person name="Desany B."/>
            <person name="Knight J."/>
            <person name="Niazi F."/>
            <person name="Egholm M."/>
            <person name="Wing R.A."/>
        </authorList>
    </citation>
    <scope>NUCLEOTIDE SEQUENCE [LARGE SCALE GENOMIC DNA]</scope>
    <source>
        <strain evidence="2">cv. IRGC 105608</strain>
    </source>
</reference>
<dbReference type="Gramene" id="OBART06G05110.1">
    <property type="protein sequence ID" value="OBART06G05110.1"/>
    <property type="gene ID" value="OBART06G05110"/>
</dbReference>
<keyword evidence="1" id="KW-0732">Signal</keyword>
<dbReference type="AlphaFoldDB" id="A0A0D3GDG4"/>
<evidence type="ECO:0000256" key="1">
    <source>
        <dbReference type="SAM" id="SignalP"/>
    </source>
</evidence>
<evidence type="ECO:0000313" key="2">
    <source>
        <dbReference type="EnsemblPlants" id="OBART06G05110.1"/>
    </source>
</evidence>
<accession>A0A0D3GDG4</accession>
<protein>
    <recommendedName>
        <fullName evidence="4">Secreted protein</fullName>
    </recommendedName>
</protein>
<proteinExistence type="predicted"/>
<organism evidence="2">
    <name type="scientific">Oryza barthii</name>
    <dbReference type="NCBI Taxonomy" id="65489"/>
    <lineage>
        <taxon>Eukaryota</taxon>
        <taxon>Viridiplantae</taxon>
        <taxon>Streptophyta</taxon>
        <taxon>Embryophyta</taxon>
        <taxon>Tracheophyta</taxon>
        <taxon>Spermatophyta</taxon>
        <taxon>Magnoliopsida</taxon>
        <taxon>Liliopsida</taxon>
        <taxon>Poales</taxon>
        <taxon>Poaceae</taxon>
        <taxon>BOP clade</taxon>
        <taxon>Oryzoideae</taxon>
        <taxon>Oryzeae</taxon>
        <taxon>Oryzinae</taxon>
        <taxon>Oryza</taxon>
    </lineage>
</organism>
<reference evidence="2" key="2">
    <citation type="submission" date="2015-03" db="UniProtKB">
        <authorList>
            <consortium name="EnsemblPlants"/>
        </authorList>
    </citation>
    <scope>IDENTIFICATION</scope>
</reference>